<sequence length="196" mass="22249">MQGDHHHHMEAPEDTISLSGLEEDNNIICPQQISSPSSFEQESFLGFFSEEWSRDHSHTTSPENIIFCGKLLSSKPSVSRNPETRSQTSAVQLFRSSSDSFRFMKTAITPRSKSLPNRLMTSSASCKSKWQVVFMFGFGSGKFPTTMDMSDIKSRQLRRQSTVVKEDSVGRKKGWWRLVDVLGCNDGYERERTVVI</sequence>
<evidence type="ECO:0000313" key="1">
    <source>
        <dbReference type="EMBL" id="KAK9050581.1"/>
    </source>
</evidence>
<comment type="caution">
    <text evidence="1">The sequence shown here is derived from an EMBL/GenBank/DDBJ whole genome shotgun (WGS) entry which is preliminary data.</text>
</comment>
<dbReference type="EMBL" id="JBCNJP010001005">
    <property type="protein sequence ID" value="KAK9050581.1"/>
    <property type="molecule type" value="Genomic_DNA"/>
</dbReference>
<reference evidence="1 2" key="1">
    <citation type="submission" date="2024-04" db="EMBL/GenBank/DDBJ databases">
        <title>The reference genome of an endangered Asteraceae, Deinandra increscens subsp. villosa, native to the Central Coast of California.</title>
        <authorList>
            <person name="Guilliams M."/>
            <person name="Hasenstab-Lehman K."/>
            <person name="Meyer R."/>
            <person name="Mcevoy S."/>
        </authorList>
    </citation>
    <scope>NUCLEOTIDE SEQUENCE [LARGE SCALE GENOMIC DNA]</scope>
    <source>
        <tissue evidence="1">Leaf</tissue>
    </source>
</reference>
<gene>
    <name evidence="1" type="ORF">SSX86_030449</name>
</gene>
<accession>A0AAP0GIL7</accession>
<evidence type="ECO:0000313" key="2">
    <source>
        <dbReference type="Proteomes" id="UP001408789"/>
    </source>
</evidence>
<dbReference type="AlphaFoldDB" id="A0AAP0GIL7"/>
<dbReference type="PANTHER" id="PTHR34130">
    <property type="entry name" value="OS08G0243800 PROTEIN"/>
    <property type="match status" value="1"/>
</dbReference>
<protein>
    <submittedName>
        <fullName evidence="1">Uncharacterized protein</fullName>
    </submittedName>
</protein>
<proteinExistence type="predicted"/>
<organism evidence="1 2">
    <name type="scientific">Deinandra increscens subsp. villosa</name>
    <dbReference type="NCBI Taxonomy" id="3103831"/>
    <lineage>
        <taxon>Eukaryota</taxon>
        <taxon>Viridiplantae</taxon>
        <taxon>Streptophyta</taxon>
        <taxon>Embryophyta</taxon>
        <taxon>Tracheophyta</taxon>
        <taxon>Spermatophyta</taxon>
        <taxon>Magnoliopsida</taxon>
        <taxon>eudicotyledons</taxon>
        <taxon>Gunneridae</taxon>
        <taxon>Pentapetalae</taxon>
        <taxon>asterids</taxon>
        <taxon>campanulids</taxon>
        <taxon>Asterales</taxon>
        <taxon>Asteraceae</taxon>
        <taxon>Asteroideae</taxon>
        <taxon>Heliantheae alliance</taxon>
        <taxon>Madieae</taxon>
        <taxon>Madiinae</taxon>
        <taxon>Deinandra</taxon>
    </lineage>
</organism>
<keyword evidence="2" id="KW-1185">Reference proteome</keyword>
<dbReference type="Proteomes" id="UP001408789">
    <property type="component" value="Unassembled WGS sequence"/>
</dbReference>
<dbReference type="PANTHER" id="PTHR34130:SF5">
    <property type="entry name" value="OS08G0243800 PROTEIN"/>
    <property type="match status" value="1"/>
</dbReference>
<name>A0AAP0GIL7_9ASTR</name>